<gene>
    <name evidence="5" type="ORF">EPA86_16150</name>
</gene>
<evidence type="ECO:0000256" key="1">
    <source>
        <dbReference type="ARBA" id="ARBA00010333"/>
    </source>
</evidence>
<comment type="similarity">
    <text evidence="1">Belongs to the bacterial solute-binding protein 3 family.</text>
</comment>
<feature type="signal peptide" evidence="3">
    <location>
        <begin position="1"/>
        <end position="19"/>
    </location>
</feature>
<evidence type="ECO:0000256" key="2">
    <source>
        <dbReference type="ARBA" id="ARBA00022729"/>
    </source>
</evidence>
<dbReference type="InterPro" id="IPR001638">
    <property type="entry name" value="Solute-binding_3/MltF_N"/>
</dbReference>
<dbReference type="EMBL" id="SAWY01000040">
    <property type="protein sequence ID" value="TPH12484.1"/>
    <property type="molecule type" value="Genomic_DNA"/>
</dbReference>
<dbReference type="PANTHER" id="PTHR35936">
    <property type="entry name" value="MEMBRANE-BOUND LYTIC MUREIN TRANSGLYCOSYLASE F"/>
    <property type="match status" value="1"/>
</dbReference>
<reference evidence="5 6" key="1">
    <citation type="submission" date="2019-01" db="EMBL/GenBank/DDBJ databases">
        <title>Litorilituus lipolytica sp. nov., isolated from intertidal sand of the Yellow Sea in China.</title>
        <authorList>
            <person name="Liu A."/>
        </authorList>
    </citation>
    <scope>NUCLEOTIDE SEQUENCE [LARGE SCALE GENOMIC DNA]</scope>
    <source>
        <strain evidence="5 6">RZ04</strain>
    </source>
</reference>
<dbReference type="AlphaFoldDB" id="A0A502KMN8"/>
<dbReference type="Pfam" id="PF00497">
    <property type="entry name" value="SBP_bac_3"/>
    <property type="match status" value="1"/>
</dbReference>
<protein>
    <submittedName>
        <fullName evidence="5">Transporter substrate-binding domain-containing protein</fullName>
    </submittedName>
</protein>
<sequence>MKLLITCLFFTLSTFTAQGNELFPEKLIFAAQPHDARLYEQGKLEHNTIIRLAKSLNIPIEIYECPWACCMQAIRSGKADIIDDLFYSEERSRYLTFLQPSIRTQSAGFRFYADNKQTAKISRWEDLTGLRIGILRGYEHFPKFDNAKNLQKFDFLTIEVITELILKDRLDVLIAPPSFNEESFTEVDPHKNLTKQPYSHIENIPLFLGLSKKSEWIEFQKELEGTLSVVINNPPL</sequence>
<dbReference type="PANTHER" id="PTHR35936:SF25">
    <property type="entry name" value="ABC TRANSPORTER SUBSTRATE-BINDING PROTEIN"/>
    <property type="match status" value="1"/>
</dbReference>
<feature type="chain" id="PRO_5021346581" evidence="3">
    <location>
        <begin position="20"/>
        <end position="236"/>
    </location>
</feature>
<organism evidence="5 6">
    <name type="scientific">Litorilituus lipolyticus</name>
    <dbReference type="NCBI Taxonomy" id="2491017"/>
    <lineage>
        <taxon>Bacteria</taxon>
        <taxon>Pseudomonadati</taxon>
        <taxon>Pseudomonadota</taxon>
        <taxon>Gammaproteobacteria</taxon>
        <taxon>Alteromonadales</taxon>
        <taxon>Colwelliaceae</taxon>
        <taxon>Litorilituus</taxon>
    </lineage>
</organism>
<evidence type="ECO:0000259" key="4">
    <source>
        <dbReference type="Pfam" id="PF00497"/>
    </source>
</evidence>
<feature type="domain" description="Solute-binding protein family 3/N-terminal" evidence="4">
    <location>
        <begin position="51"/>
        <end position="116"/>
    </location>
</feature>
<comment type="caution">
    <text evidence="5">The sequence shown here is derived from an EMBL/GenBank/DDBJ whole genome shotgun (WGS) entry which is preliminary data.</text>
</comment>
<proteinExistence type="inferred from homology"/>
<dbReference type="Gene3D" id="3.40.190.10">
    <property type="entry name" value="Periplasmic binding protein-like II"/>
    <property type="match status" value="2"/>
</dbReference>
<dbReference type="OrthoDB" id="370676at2"/>
<dbReference type="Proteomes" id="UP000315303">
    <property type="component" value="Unassembled WGS sequence"/>
</dbReference>
<accession>A0A502KMN8</accession>
<name>A0A502KMN8_9GAMM</name>
<evidence type="ECO:0000313" key="5">
    <source>
        <dbReference type="EMBL" id="TPH12484.1"/>
    </source>
</evidence>
<evidence type="ECO:0000313" key="6">
    <source>
        <dbReference type="Proteomes" id="UP000315303"/>
    </source>
</evidence>
<keyword evidence="2 3" id="KW-0732">Signal</keyword>
<evidence type="ECO:0000256" key="3">
    <source>
        <dbReference type="SAM" id="SignalP"/>
    </source>
</evidence>
<keyword evidence="6" id="KW-1185">Reference proteome</keyword>
<dbReference type="RefSeq" id="WP_140605432.1">
    <property type="nucleotide sequence ID" value="NZ_SAWY01000040.1"/>
</dbReference>
<dbReference type="SUPFAM" id="SSF53850">
    <property type="entry name" value="Periplasmic binding protein-like II"/>
    <property type="match status" value="1"/>
</dbReference>